<dbReference type="EMBL" id="CP144699">
    <property type="protein sequence ID" value="WVZ20073.1"/>
    <property type="molecule type" value="Genomic_DNA"/>
</dbReference>
<keyword evidence="2 8" id="KW-0349">Heme</keyword>
<dbReference type="GO" id="GO:0046872">
    <property type="term" value="F:metal ion binding"/>
    <property type="evidence" value="ECO:0007669"/>
    <property type="project" value="UniProtKB-UniRule"/>
</dbReference>
<dbReference type="Proteomes" id="UP001374535">
    <property type="component" value="Chromosome 2"/>
</dbReference>
<evidence type="ECO:0000256" key="3">
    <source>
        <dbReference type="ARBA" id="ARBA00022692"/>
    </source>
</evidence>
<dbReference type="PANTHER" id="PTHR19359:SF135">
    <property type="entry name" value="CYTOCHROME B5 ISOFORM E"/>
    <property type="match status" value="1"/>
</dbReference>
<dbReference type="GO" id="GO:0016020">
    <property type="term" value="C:membrane"/>
    <property type="evidence" value="ECO:0007669"/>
    <property type="project" value="UniProtKB-SubCell"/>
</dbReference>
<dbReference type="PROSITE" id="PS00191">
    <property type="entry name" value="CYTOCHROME_B5_1"/>
    <property type="match status" value="1"/>
</dbReference>
<keyword evidence="4 8" id="KW-0479">Metal-binding</keyword>
<comment type="similarity">
    <text evidence="7 8">Belongs to the cytochrome b5 family.</text>
</comment>
<dbReference type="InterPro" id="IPR001199">
    <property type="entry name" value="Cyt_B5-like_heme/steroid-bd"/>
</dbReference>
<keyword evidence="3 8" id="KW-0812">Transmembrane</keyword>
<evidence type="ECO:0000256" key="8">
    <source>
        <dbReference type="RuleBase" id="RU362121"/>
    </source>
</evidence>
<evidence type="ECO:0000256" key="2">
    <source>
        <dbReference type="ARBA" id="ARBA00022617"/>
    </source>
</evidence>
<dbReference type="PRINTS" id="PR00363">
    <property type="entry name" value="CYTOCHROMEB5"/>
</dbReference>
<keyword evidence="6 8" id="KW-0472">Membrane</keyword>
<reference evidence="10 11" key="1">
    <citation type="journal article" date="2023" name="Life. Sci Alliance">
        <title>Evolutionary insights into 3D genome organization and epigenetic landscape of Vigna mungo.</title>
        <authorList>
            <person name="Junaid A."/>
            <person name="Singh B."/>
            <person name="Bhatia S."/>
        </authorList>
    </citation>
    <scope>NUCLEOTIDE SEQUENCE [LARGE SCALE GENOMIC DNA]</scope>
    <source>
        <strain evidence="10">Urdbean</strain>
    </source>
</reference>
<dbReference type="Pfam" id="PF00173">
    <property type="entry name" value="Cyt-b5"/>
    <property type="match status" value="1"/>
</dbReference>
<evidence type="ECO:0000256" key="4">
    <source>
        <dbReference type="ARBA" id="ARBA00022723"/>
    </source>
</evidence>
<evidence type="ECO:0000256" key="7">
    <source>
        <dbReference type="ARBA" id="ARBA00038168"/>
    </source>
</evidence>
<evidence type="ECO:0000256" key="5">
    <source>
        <dbReference type="ARBA" id="ARBA00023004"/>
    </source>
</evidence>
<proteinExistence type="inferred from homology"/>
<keyword evidence="8" id="KW-1133">Transmembrane helix</keyword>
<evidence type="ECO:0000256" key="1">
    <source>
        <dbReference type="ARBA" id="ARBA00004370"/>
    </source>
</evidence>
<name>A0AAQ3S889_VIGMU</name>
<sequence length="178" mass="20048">MKCEWRRICFWVGAESNPFLLCGFDFNFSGSSAFFDFVVAVNRTMASDRKIHTFGEVAKHNKTKDCWLVISGKVYDVTPFMEEHPGGDEVLLSATGKDATNDFEDVGHSDSARDMMAKYYIGEIDSSTVPLKRTYAPPQQVLSTSDKASDFVIKILQFLVPLLILGLAFVVRHYTKKE</sequence>
<keyword evidence="5 8" id="KW-0408">Iron</keyword>
<dbReference type="PROSITE" id="PS50255">
    <property type="entry name" value="CYTOCHROME_B5_2"/>
    <property type="match status" value="1"/>
</dbReference>
<dbReference type="FunFam" id="3.10.120.10:FF:000002">
    <property type="entry name" value="Cytochrome b5 type B"/>
    <property type="match status" value="1"/>
</dbReference>
<feature type="transmembrane region" description="Helical" evidence="8">
    <location>
        <begin position="151"/>
        <end position="171"/>
    </location>
</feature>
<evidence type="ECO:0000313" key="11">
    <source>
        <dbReference type="Proteomes" id="UP001374535"/>
    </source>
</evidence>
<dbReference type="InterPro" id="IPR050668">
    <property type="entry name" value="Cytochrome_b5"/>
</dbReference>
<dbReference type="InterPro" id="IPR036400">
    <property type="entry name" value="Cyt_B5-like_heme/steroid_sf"/>
</dbReference>
<evidence type="ECO:0000256" key="6">
    <source>
        <dbReference type="ARBA" id="ARBA00023136"/>
    </source>
</evidence>
<dbReference type="GO" id="GO:0020037">
    <property type="term" value="F:heme binding"/>
    <property type="evidence" value="ECO:0007669"/>
    <property type="project" value="UniProtKB-UniRule"/>
</dbReference>
<dbReference type="Gene3D" id="3.10.120.10">
    <property type="entry name" value="Cytochrome b5-like heme/steroid binding domain"/>
    <property type="match status" value="1"/>
</dbReference>
<evidence type="ECO:0000259" key="9">
    <source>
        <dbReference type="PROSITE" id="PS50255"/>
    </source>
</evidence>
<comment type="subcellular location">
    <subcellularLocation>
        <location evidence="1">Membrane</location>
    </subcellularLocation>
</comment>
<accession>A0AAQ3S889</accession>
<protein>
    <recommendedName>
        <fullName evidence="9">Cytochrome b5 heme-binding domain-containing protein</fullName>
    </recommendedName>
</protein>
<dbReference type="PANTHER" id="PTHR19359">
    <property type="entry name" value="CYTOCHROME B5"/>
    <property type="match status" value="1"/>
</dbReference>
<dbReference type="InterPro" id="IPR018506">
    <property type="entry name" value="Cyt_B5_heme-BS"/>
</dbReference>
<keyword evidence="11" id="KW-1185">Reference proteome</keyword>
<dbReference type="SUPFAM" id="SSF55856">
    <property type="entry name" value="Cytochrome b5-like heme/steroid binding domain"/>
    <property type="match status" value="1"/>
</dbReference>
<dbReference type="SMART" id="SM01117">
    <property type="entry name" value="Cyt-b5"/>
    <property type="match status" value="1"/>
</dbReference>
<evidence type="ECO:0000313" key="10">
    <source>
        <dbReference type="EMBL" id="WVZ20073.1"/>
    </source>
</evidence>
<gene>
    <name evidence="10" type="ORF">V8G54_007395</name>
</gene>
<feature type="domain" description="Cytochrome b5 heme-binding" evidence="9">
    <location>
        <begin position="49"/>
        <end position="125"/>
    </location>
</feature>
<organism evidence="10 11">
    <name type="scientific">Vigna mungo</name>
    <name type="common">Black gram</name>
    <name type="synonym">Phaseolus mungo</name>
    <dbReference type="NCBI Taxonomy" id="3915"/>
    <lineage>
        <taxon>Eukaryota</taxon>
        <taxon>Viridiplantae</taxon>
        <taxon>Streptophyta</taxon>
        <taxon>Embryophyta</taxon>
        <taxon>Tracheophyta</taxon>
        <taxon>Spermatophyta</taxon>
        <taxon>Magnoliopsida</taxon>
        <taxon>eudicotyledons</taxon>
        <taxon>Gunneridae</taxon>
        <taxon>Pentapetalae</taxon>
        <taxon>rosids</taxon>
        <taxon>fabids</taxon>
        <taxon>Fabales</taxon>
        <taxon>Fabaceae</taxon>
        <taxon>Papilionoideae</taxon>
        <taxon>50 kb inversion clade</taxon>
        <taxon>NPAAA clade</taxon>
        <taxon>indigoferoid/millettioid clade</taxon>
        <taxon>Phaseoleae</taxon>
        <taxon>Vigna</taxon>
    </lineage>
</organism>
<dbReference type="AlphaFoldDB" id="A0AAQ3S889"/>